<organism evidence="2 3">
    <name type="scientific">Hymenolepis diminuta</name>
    <name type="common">Rat tapeworm</name>
    <dbReference type="NCBI Taxonomy" id="6216"/>
    <lineage>
        <taxon>Eukaryota</taxon>
        <taxon>Metazoa</taxon>
        <taxon>Spiralia</taxon>
        <taxon>Lophotrochozoa</taxon>
        <taxon>Platyhelminthes</taxon>
        <taxon>Cestoda</taxon>
        <taxon>Eucestoda</taxon>
        <taxon>Cyclophyllidea</taxon>
        <taxon>Hymenolepididae</taxon>
        <taxon>Hymenolepis</taxon>
    </lineage>
</organism>
<accession>A0A564YM14</accession>
<protein>
    <submittedName>
        <fullName evidence="2">Uncharacterized protein</fullName>
    </submittedName>
</protein>
<evidence type="ECO:0000313" key="3">
    <source>
        <dbReference type="Proteomes" id="UP000321570"/>
    </source>
</evidence>
<keyword evidence="1" id="KW-0812">Transmembrane</keyword>
<dbReference type="AlphaFoldDB" id="A0A564YM14"/>
<proteinExistence type="predicted"/>
<keyword evidence="1" id="KW-1133">Transmembrane helix</keyword>
<evidence type="ECO:0000256" key="1">
    <source>
        <dbReference type="SAM" id="Phobius"/>
    </source>
</evidence>
<keyword evidence="1" id="KW-0472">Membrane</keyword>
<feature type="transmembrane region" description="Helical" evidence="1">
    <location>
        <begin position="118"/>
        <end position="139"/>
    </location>
</feature>
<sequence length="141" mass="16252">MRFLDVNLSEGKLIICGSQNILSDLRLRFPDQCTSSFRDCSKIVISSFNIYTRASNLSGMIVEQSNSAMSRRILWSFPARKSLLYRLRHSVDLFIILKSLFIAYALRLLSINAMHLDFLVLFIFCASLLYILSLIPNFFKN</sequence>
<reference evidence="2 3" key="1">
    <citation type="submission" date="2019-07" db="EMBL/GenBank/DDBJ databases">
        <authorList>
            <person name="Jastrzebski P J."/>
            <person name="Paukszto L."/>
            <person name="Jastrzebski P J."/>
        </authorList>
    </citation>
    <scope>NUCLEOTIDE SEQUENCE [LARGE SCALE GENOMIC DNA]</scope>
    <source>
        <strain evidence="2 3">WMS-il1</strain>
    </source>
</reference>
<keyword evidence="3" id="KW-1185">Reference proteome</keyword>
<evidence type="ECO:0000313" key="2">
    <source>
        <dbReference type="EMBL" id="VUZ47594.1"/>
    </source>
</evidence>
<name>A0A564YM14_HYMDI</name>
<gene>
    <name evidence="2" type="ORF">WMSIL1_LOCUS7077</name>
</gene>
<feature type="transmembrane region" description="Helical" evidence="1">
    <location>
        <begin position="90"/>
        <end position="106"/>
    </location>
</feature>
<dbReference type="EMBL" id="CABIJS010000244">
    <property type="protein sequence ID" value="VUZ47594.1"/>
    <property type="molecule type" value="Genomic_DNA"/>
</dbReference>
<dbReference type="Proteomes" id="UP000321570">
    <property type="component" value="Unassembled WGS sequence"/>
</dbReference>